<dbReference type="STRING" id="690879.TSACC_21692"/>
<accession>A0A146G691</accession>
<protein>
    <submittedName>
        <fullName evidence="1">Uncharacterized protein</fullName>
    </submittedName>
</protein>
<evidence type="ECO:0000313" key="2">
    <source>
        <dbReference type="Proteomes" id="UP000076023"/>
    </source>
</evidence>
<comment type="caution">
    <text evidence="1">The sequence shown here is derived from an EMBL/GenBank/DDBJ whole genome shotgun (WGS) entry which is preliminary data.</text>
</comment>
<evidence type="ECO:0000313" key="1">
    <source>
        <dbReference type="EMBL" id="GAT33279.1"/>
    </source>
</evidence>
<organism evidence="1 2">
    <name type="scientific">Terrimicrobium sacchariphilum</name>
    <dbReference type="NCBI Taxonomy" id="690879"/>
    <lineage>
        <taxon>Bacteria</taxon>
        <taxon>Pseudomonadati</taxon>
        <taxon>Verrucomicrobiota</taxon>
        <taxon>Terrimicrobiia</taxon>
        <taxon>Terrimicrobiales</taxon>
        <taxon>Terrimicrobiaceae</taxon>
        <taxon>Terrimicrobium</taxon>
    </lineage>
</organism>
<dbReference type="EMBL" id="BDCO01000002">
    <property type="protein sequence ID" value="GAT33279.1"/>
    <property type="molecule type" value="Genomic_DNA"/>
</dbReference>
<keyword evidence="2" id="KW-1185">Reference proteome</keyword>
<sequence>MTITIDYETEEELPGKLATVLERFGWIVLPPNPPYVTPGEYRKRFGVSSGALSTALADPCVPSFASITGPSGRINKLLPNTALDRWLAARFGKRKSL</sequence>
<dbReference type="AlphaFoldDB" id="A0A146G691"/>
<name>A0A146G691_TERSA</name>
<dbReference type="InParanoid" id="A0A146G691"/>
<proteinExistence type="predicted"/>
<reference evidence="2" key="1">
    <citation type="journal article" date="2017" name="Genome Announc.">
        <title>Draft Genome Sequence of Terrimicrobium sacchariphilum NM-5T, a Facultative Anaerobic Soil Bacterium of the Class Spartobacteria.</title>
        <authorList>
            <person name="Qiu Y.L."/>
            <person name="Tourlousse D.M."/>
            <person name="Matsuura N."/>
            <person name="Ohashi A."/>
            <person name="Sekiguchi Y."/>
        </authorList>
    </citation>
    <scope>NUCLEOTIDE SEQUENCE [LARGE SCALE GENOMIC DNA]</scope>
    <source>
        <strain evidence="2">NM-5</strain>
    </source>
</reference>
<gene>
    <name evidence="1" type="ORF">TSACC_21692</name>
</gene>
<dbReference type="Proteomes" id="UP000076023">
    <property type="component" value="Unassembled WGS sequence"/>
</dbReference>
<dbReference type="RefSeq" id="WP_075079032.1">
    <property type="nucleotide sequence ID" value="NZ_BDCO01000002.1"/>
</dbReference>